<dbReference type="AlphaFoldDB" id="A0AA86NDN5"/>
<evidence type="ECO:0000313" key="1">
    <source>
        <dbReference type="EMBL" id="CAI9917191.1"/>
    </source>
</evidence>
<evidence type="ECO:0000313" key="2">
    <source>
        <dbReference type="EMBL" id="CAL6057347.1"/>
    </source>
</evidence>
<dbReference type="Proteomes" id="UP001642409">
    <property type="component" value="Unassembled WGS sequence"/>
</dbReference>
<sequence>MIEQQNKPIVKQQIVKEILETLTQQVKNPCQIGTEQVVFDSSESFNIEISDEQIEQQYSIYAQIEDSEVIEFNISNSDDSKSVQQDGKEPFTNQFAKQPERKPASSQQQIVETKEVQIEENVPVQPPKVITEPKQIYSFPPLQNPATIVVQNVEQFITELEAVLGVGRNEMLTVTQDTALINGTHQIIVKINAEKQEIH</sequence>
<organism evidence="1">
    <name type="scientific">Hexamita inflata</name>
    <dbReference type="NCBI Taxonomy" id="28002"/>
    <lineage>
        <taxon>Eukaryota</taxon>
        <taxon>Metamonada</taxon>
        <taxon>Diplomonadida</taxon>
        <taxon>Hexamitidae</taxon>
        <taxon>Hexamitinae</taxon>
        <taxon>Hexamita</taxon>
    </lineage>
</organism>
<evidence type="ECO:0000313" key="3">
    <source>
        <dbReference type="Proteomes" id="UP001642409"/>
    </source>
</evidence>
<dbReference type="EMBL" id="CATOUU010000126">
    <property type="protein sequence ID" value="CAI9917191.1"/>
    <property type="molecule type" value="Genomic_DNA"/>
</dbReference>
<proteinExistence type="predicted"/>
<protein>
    <submittedName>
        <fullName evidence="2">Hypothetical_protein</fullName>
    </submittedName>
</protein>
<comment type="caution">
    <text evidence="1">The sequence shown here is derived from an EMBL/GenBank/DDBJ whole genome shotgun (WGS) entry which is preliminary data.</text>
</comment>
<keyword evidence="3" id="KW-1185">Reference proteome</keyword>
<reference evidence="2 3" key="2">
    <citation type="submission" date="2024-07" db="EMBL/GenBank/DDBJ databases">
        <authorList>
            <person name="Akdeniz Z."/>
        </authorList>
    </citation>
    <scope>NUCLEOTIDE SEQUENCE [LARGE SCALE GENOMIC DNA]</scope>
</reference>
<accession>A0AA86NDN5</accession>
<dbReference type="EMBL" id="CAXDID020000214">
    <property type="protein sequence ID" value="CAL6057347.1"/>
    <property type="molecule type" value="Genomic_DNA"/>
</dbReference>
<gene>
    <name evidence="2" type="ORF">HINF_LOCUS47462</name>
    <name evidence="1" type="ORF">HINF_LOCUS4836</name>
</gene>
<reference evidence="1" key="1">
    <citation type="submission" date="2023-06" db="EMBL/GenBank/DDBJ databases">
        <authorList>
            <person name="Kurt Z."/>
        </authorList>
    </citation>
    <scope>NUCLEOTIDE SEQUENCE</scope>
</reference>
<name>A0AA86NDN5_9EUKA</name>